<keyword evidence="3" id="KW-0813">Transport</keyword>
<protein>
    <submittedName>
        <fullName evidence="12">Type II secretion system protein GspL</fullName>
    </submittedName>
</protein>
<evidence type="ECO:0000313" key="12">
    <source>
        <dbReference type="EMBL" id="MDP4301913.1"/>
    </source>
</evidence>
<name>A0ABT9G602_LEPDI</name>
<keyword evidence="4" id="KW-1003">Cell membrane</keyword>
<keyword evidence="7" id="KW-0653">Protein transport</keyword>
<evidence type="ECO:0000256" key="8">
    <source>
        <dbReference type="ARBA" id="ARBA00022989"/>
    </source>
</evidence>
<evidence type="ECO:0000256" key="2">
    <source>
        <dbReference type="ARBA" id="ARBA00005318"/>
    </source>
</evidence>
<dbReference type="InterPro" id="IPR024230">
    <property type="entry name" value="GspL_cyto_dom"/>
</dbReference>
<feature type="domain" description="GspL periplasmic" evidence="11">
    <location>
        <begin position="280"/>
        <end position="414"/>
    </location>
</feature>
<sequence>MSVLILQLPPRARLLAGAAAGNPDGAGRGPEGWQHVLSADGRSVGSEGRAPLALLPAATSTVLVCAPGDVSFHRITVPRAPASRMDGALRGLLEELVLDDIDGLHLALEPGAQPGSDAWVAVMDATALKAAIERLEAAGRPVDRVVPAQVPGALPAMLDIASVLAEADDAGADDGRAWVTLSQSDGLLAWPWNTAAGRPGALTQALLPDPLPDDLQCSASPALVQAAEAWLGRPVAVRTPAQRLLGASEGRWNLRQFGLTPRHRGATVLRDALTRLRSPAWRPVRWGLAGLIGVQLIGLNAWAWQQRSELADRKERMTQLLRSAHPQVRAILDAPVQMRRENESLRAAAGKAGDTDLEPMLQALASAWPDKLPVQTLRYDNGRLTLAAPQLGDDEVAQLRSRLQPAGWRIEGGAQQLALTRATAGAAR</sequence>
<evidence type="ECO:0000256" key="3">
    <source>
        <dbReference type="ARBA" id="ARBA00022448"/>
    </source>
</evidence>
<gene>
    <name evidence="12" type="primary">gspL</name>
    <name evidence="12" type="ORF">Q8X39_14825</name>
</gene>
<dbReference type="RefSeq" id="WP_305750457.1">
    <property type="nucleotide sequence ID" value="NZ_JAUZEE010000008.1"/>
</dbReference>
<dbReference type="SUPFAM" id="SSF53067">
    <property type="entry name" value="Actin-like ATPase domain"/>
    <property type="match status" value="1"/>
</dbReference>
<dbReference type="EMBL" id="JAUZEE010000008">
    <property type="protein sequence ID" value="MDP4301913.1"/>
    <property type="molecule type" value="Genomic_DNA"/>
</dbReference>
<evidence type="ECO:0000313" key="13">
    <source>
        <dbReference type="Proteomes" id="UP001235760"/>
    </source>
</evidence>
<evidence type="ECO:0000259" key="10">
    <source>
        <dbReference type="Pfam" id="PF05134"/>
    </source>
</evidence>
<keyword evidence="9" id="KW-0472">Membrane</keyword>
<dbReference type="NCBIfam" id="TIGR01709">
    <property type="entry name" value="typeII_sec_gspL"/>
    <property type="match status" value="1"/>
</dbReference>
<dbReference type="Proteomes" id="UP001235760">
    <property type="component" value="Unassembled WGS sequence"/>
</dbReference>
<organism evidence="12 13">
    <name type="scientific">Leptothrix discophora</name>
    <dbReference type="NCBI Taxonomy" id="89"/>
    <lineage>
        <taxon>Bacteria</taxon>
        <taxon>Pseudomonadati</taxon>
        <taxon>Pseudomonadota</taxon>
        <taxon>Betaproteobacteria</taxon>
        <taxon>Burkholderiales</taxon>
        <taxon>Sphaerotilaceae</taxon>
        <taxon>Leptothrix</taxon>
    </lineage>
</organism>
<comment type="caution">
    <text evidence="12">The sequence shown here is derived from an EMBL/GenBank/DDBJ whole genome shotgun (WGS) entry which is preliminary data.</text>
</comment>
<keyword evidence="6" id="KW-0812">Transmembrane</keyword>
<dbReference type="InterPro" id="IPR007812">
    <property type="entry name" value="T2SS_protein-GspL"/>
</dbReference>
<dbReference type="PIRSF" id="PIRSF015761">
    <property type="entry name" value="Protein_L"/>
    <property type="match status" value="1"/>
</dbReference>
<feature type="domain" description="GspL cytoplasmic actin-ATPase-like" evidence="10">
    <location>
        <begin position="39"/>
        <end position="156"/>
    </location>
</feature>
<evidence type="ECO:0000256" key="4">
    <source>
        <dbReference type="ARBA" id="ARBA00022475"/>
    </source>
</evidence>
<evidence type="ECO:0000256" key="1">
    <source>
        <dbReference type="ARBA" id="ARBA00004377"/>
    </source>
</evidence>
<keyword evidence="8" id="KW-1133">Transmembrane helix</keyword>
<evidence type="ECO:0000256" key="7">
    <source>
        <dbReference type="ARBA" id="ARBA00022927"/>
    </source>
</evidence>
<evidence type="ECO:0000256" key="5">
    <source>
        <dbReference type="ARBA" id="ARBA00022519"/>
    </source>
</evidence>
<keyword evidence="5" id="KW-0997">Cell inner membrane</keyword>
<proteinExistence type="inferred from homology"/>
<comment type="subcellular location">
    <subcellularLocation>
        <location evidence="1">Cell inner membrane</location>
        <topology evidence="1">Single-pass membrane protein</topology>
    </subcellularLocation>
</comment>
<dbReference type="Gene3D" id="3.30.420.380">
    <property type="match status" value="1"/>
</dbReference>
<evidence type="ECO:0000256" key="9">
    <source>
        <dbReference type="ARBA" id="ARBA00023136"/>
    </source>
</evidence>
<evidence type="ECO:0000259" key="11">
    <source>
        <dbReference type="Pfam" id="PF12693"/>
    </source>
</evidence>
<dbReference type="InterPro" id="IPR025691">
    <property type="entry name" value="GspL_pp_dom"/>
</dbReference>
<dbReference type="InterPro" id="IPR043129">
    <property type="entry name" value="ATPase_NBD"/>
</dbReference>
<accession>A0ABT9G602</accession>
<dbReference type="Pfam" id="PF12693">
    <property type="entry name" value="GspL_C"/>
    <property type="match status" value="1"/>
</dbReference>
<evidence type="ECO:0000256" key="6">
    <source>
        <dbReference type="ARBA" id="ARBA00022692"/>
    </source>
</evidence>
<dbReference type="Pfam" id="PF05134">
    <property type="entry name" value="T2SSL"/>
    <property type="match status" value="1"/>
</dbReference>
<keyword evidence="13" id="KW-1185">Reference proteome</keyword>
<comment type="similarity">
    <text evidence="2">Belongs to the GSP L family.</text>
</comment>
<reference evidence="12 13" key="1">
    <citation type="submission" date="2023-08" db="EMBL/GenBank/DDBJ databases">
        <authorList>
            <person name="Roldan D.M."/>
            <person name="Menes R.J."/>
        </authorList>
    </citation>
    <scope>NUCLEOTIDE SEQUENCE [LARGE SCALE GENOMIC DNA]</scope>
    <source>
        <strain evidence="12 13">CCM 2812</strain>
    </source>
</reference>